<evidence type="ECO:0000256" key="1">
    <source>
        <dbReference type="SAM" id="MobiDB-lite"/>
    </source>
</evidence>
<proteinExistence type="predicted"/>
<name>A0A9Q0B6R3_9PEZI</name>
<organism evidence="2 3">
    <name type="scientific">Colletotrichum abscissum</name>
    <dbReference type="NCBI Taxonomy" id="1671311"/>
    <lineage>
        <taxon>Eukaryota</taxon>
        <taxon>Fungi</taxon>
        <taxon>Dikarya</taxon>
        <taxon>Ascomycota</taxon>
        <taxon>Pezizomycotina</taxon>
        <taxon>Sordariomycetes</taxon>
        <taxon>Hypocreomycetidae</taxon>
        <taxon>Glomerellales</taxon>
        <taxon>Glomerellaceae</taxon>
        <taxon>Colletotrichum</taxon>
        <taxon>Colletotrichum acutatum species complex</taxon>
    </lineage>
</organism>
<dbReference type="AlphaFoldDB" id="A0A9Q0B6R3"/>
<dbReference type="EMBL" id="SDAQ01000027">
    <property type="protein sequence ID" value="KAI3553847.1"/>
    <property type="molecule type" value="Genomic_DNA"/>
</dbReference>
<comment type="caution">
    <text evidence="2">The sequence shown here is derived from an EMBL/GenBank/DDBJ whole genome shotgun (WGS) entry which is preliminary data.</text>
</comment>
<evidence type="ECO:0000313" key="3">
    <source>
        <dbReference type="Proteomes" id="UP001056436"/>
    </source>
</evidence>
<feature type="compositionally biased region" description="Low complexity" evidence="1">
    <location>
        <begin position="54"/>
        <end position="66"/>
    </location>
</feature>
<sequence length="109" mass="11767">MANNMQKACLFGHWEILGTDKRSGMLIAMTPDSPLAGERGSPHSDLAPPPPIAPSSSSSRIQIPRSPGSHIAFCDSAHHADFRPVYTTYERTQPAVASRISLPILPSVY</sequence>
<evidence type="ECO:0000313" key="2">
    <source>
        <dbReference type="EMBL" id="KAI3553847.1"/>
    </source>
</evidence>
<protein>
    <submittedName>
        <fullName evidence="2">Uncharacterized protein</fullName>
    </submittedName>
</protein>
<dbReference type="Proteomes" id="UP001056436">
    <property type="component" value="Unassembled WGS sequence"/>
</dbReference>
<gene>
    <name evidence="2" type="ORF">CABS02_05885</name>
</gene>
<keyword evidence="3" id="KW-1185">Reference proteome</keyword>
<feature type="region of interest" description="Disordered" evidence="1">
    <location>
        <begin position="29"/>
        <end position="66"/>
    </location>
</feature>
<reference evidence="2" key="1">
    <citation type="submission" date="2019-01" db="EMBL/GenBank/DDBJ databases">
        <title>Colletotrichum abscissum LGMF1257.</title>
        <authorList>
            <person name="Baroncelli R."/>
        </authorList>
    </citation>
    <scope>NUCLEOTIDE SEQUENCE</scope>
    <source>
        <strain evidence="2">Ca142</strain>
    </source>
</reference>
<accession>A0A9Q0B6R3</accession>